<dbReference type="PANTHER" id="PTHR12110:SF21">
    <property type="entry name" value="XYLOSE ISOMERASE-LIKE TIM BARREL DOMAIN-CONTAINING PROTEIN"/>
    <property type="match status" value="1"/>
</dbReference>
<gene>
    <name evidence="2" type="ORF">GGR04_003436</name>
</gene>
<dbReference type="EMBL" id="JACIEK010000010">
    <property type="protein sequence ID" value="MBB3999566.1"/>
    <property type="molecule type" value="Genomic_DNA"/>
</dbReference>
<dbReference type="InterPro" id="IPR036237">
    <property type="entry name" value="Xyl_isomerase-like_sf"/>
</dbReference>
<dbReference type="InterPro" id="IPR050312">
    <property type="entry name" value="IolE/XylAMocC-like"/>
</dbReference>
<dbReference type="Pfam" id="PF01261">
    <property type="entry name" value="AP_endonuc_2"/>
    <property type="match status" value="1"/>
</dbReference>
<dbReference type="RefSeq" id="WP_183201112.1">
    <property type="nucleotide sequence ID" value="NZ_JACIEK010000010.1"/>
</dbReference>
<organism evidence="2 3">
    <name type="scientific">Aureimonas pseudogalii</name>
    <dbReference type="NCBI Taxonomy" id="1744844"/>
    <lineage>
        <taxon>Bacteria</taxon>
        <taxon>Pseudomonadati</taxon>
        <taxon>Pseudomonadota</taxon>
        <taxon>Alphaproteobacteria</taxon>
        <taxon>Hyphomicrobiales</taxon>
        <taxon>Aurantimonadaceae</taxon>
        <taxon>Aureimonas</taxon>
    </lineage>
</organism>
<dbReference type="SUPFAM" id="SSF51658">
    <property type="entry name" value="Xylose isomerase-like"/>
    <property type="match status" value="1"/>
</dbReference>
<dbReference type="GO" id="GO:0046565">
    <property type="term" value="F:3-dehydroshikimate dehydratase activity"/>
    <property type="evidence" value="ECO:0007669"/>
    <property type="project" value="UniProtKB-EC"/>
</dbReference>
<comment type="caution">
    <text evidence="2">The sequence shown here is derived from an EMBL/GenBank/DDBJ whole genome shotgun (WGS) entry which is preliminary data.</text>
</comment>
<dbReference type="InterPro" id="IPR013022">
    <property type="entry name" value="Xyl_isomerase-like_TIM-brl"/>
</dbReference>
<reference evidence="2 3" key="1">
    <citation type="submission" date="2020-08" db="EMBL/GenBank/DDBJ databases">
        <title>Genomic Encyclopedia of Type Strains, Phase IV (KMG-IV): sequencing the most valuable type-strain genomes for metagenomic binning, comparative biology and taxonomic classification.</title>
        <authorList>
            <person name="Goeker M."/>
        </authorList>
    </citation>
    <scope>NUCLEOTIDE SEQUENCE [LARGE SCALE GENOMIC DNA]</scope>
    <source>
        <strain evidence="2 3">DSM 102238</strain>
    </source>
</reference>
<dbReference type="Gene3D" id="3.20.20.150">
    <property type="entry name" value="Divalent-metal-dependent TIM barrel enzymes"/>
    <property type="match status" value="1"/>
</dbReference>
<dbReference type="Proteomes" id="UP000542776">
    <property type="component" value="Unassembled WGS sequence"/>
</dbReference>
<keyword evidence="2" id="KW-0456">Lyase</keyword>
<sequence length="280" mass="30310">MKVSLCTISFRHHLVSLREIAGFAAANGFDGIELWGIHARNLGPGLDADGLAARGLRVPMISDYLALDAPDDVFERRTAELCALAARWRAPRLRTFAGAKGSAATSPEERAHVVRRLRHAAGVLAGHGLRLLVETHPGTLADTTASLLRLLAEVDHPALKVNFDVLHVWEGGDDPGEAHATLAGHIDYYHLKNVRGRADLAVFEPANVYAAAGRREGMTALFEGVFDYAPFLRTLEPEAEGSLEWFGDACYTVLADDLSKLRTVTAARPHEAAPRVRATA</sequence>
<proteinExistence type="predicted"/>
<name>A0A7W6H6R3_9HYPH</name>
<evidence type="ECO:0000313" key="2">
    <source>
        <dbReference type="EMBL" id="MBB3999566.1"/>
    </source>
</evidence>
<evidence type="ECO:0000259" key="1">
    <source>
        <dbReference type="Pfam" id="PF01261"/>
    </source>
</evidence>
<dbReference type="AlphaFoldDB" id="A0A7W6H6R3"/>
<evidence type="ECO:0000313" key="3">
    <source>
        <dbReference type="Proteomes" id="UP000542776"/>
    </source>
</evidence>
<dbReference type="PANTHER" id="PTHR12110">
    <property type="entry name" value="HYDROXYPYRUVATE ISOMERASE"/>
    <property type="match status" value="1"/>
</dbReference>
<protein>
    <submittedName>
        <fullName evidence="2">3-dehydroshikimate dehydratase</fullName>
        <ecNumber evidence="2">4.2.1.118</ecNumber>
    </submittedName>
</protein>
<accession>A0A7W6H6R3</accession>
<feature type="domain" description="Xylose isomerase-like TIM barrel" evidence="1">
    <location>
        <begin position="23"/>
        <end position="237"/>
    </location>
</feature>
<dbReference type="EC" id="4.2.1.118" evidence="2"/>
<keyword evidence="3" id="KW-1185">Reference proteome</keyword>